<evidence type="ECO:0000313" key="3">
    <source>
        <dbReference type="Proteomes" id="UP000183410"/>
    </source>
</evidence>
<proteinExistence type="predicted"/>
<reference evidence="3" key="1">
    <citation type="submission" date="2016-10" db="EMBL/GenBank/DDBJ databases">
        <authorList>
            <person name="Varghese N."/>
            <person name="Submissions S."/>
        </authorList>
    </citation>
    <scope>NUCLEOTIDE SEQUENCE [LARGE SCALE GENOMIC DNA]</scope>
    <source>
        <strain evidence="3">CGMCC 1.10223</strain>
    </source>
</reference>
<evidence type="ECO:0000313" key="2">
    <source>
        <dbReference type="EMBL" id="SFF17527.1"/>
    </source>
</evidence>
<dbReference type="Pfam" id="PF08818">
    <property type="entry name" value="DUF1801"/>
    <property type="match status" value="1"/>
</dbReference>
<dbReference type="Gene3D" id="3.90.1150.200">
    <property type="match status" value="1"/>
</dbReference>
<dbReference type="RefSeq" id="WP_046233351.1">
    <property type="nucleotide sequence ID" value="NZ_FONN01000016.1"/>
</dbReference>
<organism evidence="2 3">
    <name type="scientific">Paenibacillus algorifonticola</name>
    <dbReference type="NCBI Taxonomy" id="684063"/>
    <lineage>
        <taxon>Bacteria</taxon>
        <taxon>Bacillati</taxon>
        <taxon>Bacillota</taxon>
        <taxon>Bacilli</taxon>
        <taxon>Bacillales</taxon>
        <taxon>Paenibacillaceae</taxon>
        <taxon>Paenibacillus</taxon>
    </lineage>
</organism>
<sequence length="143" mass="16727">MDKNIRASHSNKLSGYEQVLDYLQQLEHPLKTEIEEVRKIILGINDQVSEHIKWNAPSFCMNNQDRITFNFRVKEGFRLVFHCGSKKTTYENKGPLFKDETELLDWVTGDRATIHITSASDFEDKRNKLIEVATKWIEVTKNI</sequence>
<dbReference type="Proteomes" id="UP000183410">
    <property type="component" value="Unassembled WGS sequence"/>
</dbReference>
<dbReference type="AlphaFoldDB" id="A0A1I2GL06"/>
<evidence type="ECO:0000259" key="1">
    <source>
        <dbReference type="Pfam" id="PF08818"/>
    </source>
</evidence>
<gene>
    <name evidence="2" type="ORF">SAMN04487969_116116</name>
</gene>
<dbReference type="EMBL" id="FONN01000016">
    <property type="protein sequence ID" value="SFF17527.1"/>
    <property type="molecule type" value="Genomic_DNA"/>
</dbReference>
<dbReference type="OrthoDB" id="9811812at2"/>
<dbReference type="InterPro" id="IPR014922">
    <property type="entry name" value="YdhG-like"/>
</dbReference>
<name>A0A1I2GL06_9BACL</name>
<keyword evidence="3" id="KW-1185">Reference proteome</keyword>
<accession>A0A1I2GL06</accession>
<dbReference type="SUPFAM" id="SSF159888">
    <property type="entry name" value="YdhG-like"/>
    <property type="match status" value="1"/>
</dbReference>
<protein>
    <recommendedName>
        <fullName evidence="1">YdhG-like domain-containing protein</fullName>
    </recommendedName>
</protein>
<feature type="domain" description="YdhG-like" evidence="1">
    <location>
        <begin position="31"/>
        <end position="130"/>
    </location>
</feature>